<evidence type="ECO:0000313" key="2">
    <source>
        <dbReference type="Proteomes" id="UP000653644"/>
    </source>
</evidence>
<sequence>MYVATPPECAGARPGTERTALGLARVEYQEFDGGGGFQPQDRIYFSDLMAAYGRTVRPGYFDGTRVTFRDMAEGMLPRLLPHHDRFDLALLASVTSDAEAGRPLCYLAHTLSHIGLAYGVADQGAGAAFTALRMAATGVRQDGARSVLLLLMDQAAVPHADPVPGRLAADRNAVVALVLGTEGDLASLTPHPAVRVAPDGAGERLRGTLASLRADGRPLTLIAGPGLTPHLPDHPADEVVTAPGGGPCTAAWSLLARGLPAWRAVGRRVVLADYDPDFSRLSMCTVDTARNGTGP</sequence>
<dbReference type="EMBL" id="BMVN01000031">
    <property type="protein sequence ID" value="GHA52206.1"/>
    <property type="molecule type" value="Genomic_DNA"/>
</dbReference>
<comment type="caution">
    <text evidence="1">The sequence shown here is derived from an EMBL/GenBank/DDBJ whole genome shotgun (WGS) entry which is preliminary data.</text>
</comment>
<dbReference type="Proteomes" id="UP000653644">
    <property type="component" value="Unassembled WGS sequence"/>
</dbReference>
<evidence type="ECO:0000313" key="1">
    <source>
        <dbReference type="EMBL" id="GHA52206.1"/>
    </source>
</evidence>
<accession>A0ABQ3D061</accession>
<dbReference type="RefSeq" id="WP_189892047.1">
    <property type="nucleotide sequence ID" value="NZ_BMVN01000031.1"/>
</dbReference>
<gene>
    <name evidence="1" type="ORF">GCM10010345_65990</name>
</gene>
<name>A0ABQ3D061_9ACTN</name>
<proteinExistence type="predicted"/>
<organism evidence="1 2">
    <name type="scientific">Streptomyces canarius</name>
    <dbReference type="NCBI Taxonomy" id="285453"/>
    <lineage>
        <taxon>Bacteria</taxon>
        <taxon>Bacillati</taxon>
        <taxon>Actinomycetota</taxon>
        <taxon>Actinomycetes</taxon>
        <taxon>Kitasatosporales</taxon>
        <taxon>Streptomycetaceae</taxon>
        <taxon>Streptomyces</taxon>
    </lineage>
</organism>
<reference evidence="2" key="1">
    <citation type="journal article" date="2019" name="Int. J. Syst. Evol. Microbiol.">
        <title>The Global Catalogue of Microorganisms (GCM) 10K type strain sequencing project: providing services to taxonomists for standard genome sequencing and annotation.</title>
        <authorList>
            <consortium name="The Broad Institute Genomics Platform"/>
            <consortium name="The Broad Institute Genome Sequencing Center for Infectious Disease"/>
            <person name="Wu L."/>
            <person name="Ma J."/>
        </authorList>
    </citation>
    <scope>NUCLEOTIDE SEQUENCE [LARGE SCALE GENOMIC DNA]</scope>
    <source>
        <strain evidence="2">JCM 4733</strain>
    </source>
</reference>
<keyword evidence="2" id="KW-1185">Reference proteome</keyword>
<evidence type="ECO:0008006" key="3">
    <source>
        <dbReference type="Google" id="ProtNLM"/>
    </source>
</evidence>
<protein>
    <recommendedName>
        <fullName evidence="3">Beta-ketoacyl synthase N-terminal domain-containing protein</fullName>
    </recommendedName>
</protein>